<keyword evidence="3 9" id="KW-0963">Cytoplasm</keyword>
<dbReference type="InterPro" id="IPR036631">
    <property type="entry name" value="MGMT_N_sf"/>
</dbReference>
<dbReference type="Pfam" id="PF02870">
    <property type="entry name" value="Methyltransf_1N"/>
    <property type="match status" value="1"/>
</dbReference>
<evidence type="ECO:0000256" key="5">
    <source>
        <dbReference type="ARBA" id="ARBA00022679"/>
    </source>
</evidence>
<keyword evidence="6 9" id="KW-0227">DNA damage</keyword>
<evidence type="ECO:0000313" key="13">
    <source>
        <dbReference type="Proteomes" id="UP000297597"/>
    </source>
</evidence>
<dbReference type="HAMAP" id="MF_00772">
    <property type="entry name" value="OGT"/>
    <property type="match status" value="1"/>
</dbReference>
<evidence type="ECO:0000256" key="3">
    <source>
        <dbReference type="ARBA" id="ARBA00022490"/>
    </source>
</evidence>
<evidence type="ECO:0000256" key="2">
    <source>
        <dbReference type="ARBA" id="ARBA00008711"/>
    </source>
</evidence>
<keyword evidence="13" id="KW-1185">Reference proteome</keyword>
<keyword evidence="4 9" id="KW-0489">Methyltransferase</keyword>
<reference evidence="12 13" key="1">
    <citation type="journal article" date="2018" name="Environ. Microbiol.">
        <title>Novel energy conservation strategies and behaviour of Pelotomaculum schinkii driving syntrophic propionate catabolism.</title>
        <authorList>
            <person name="Hidalgo-Ahumada C.A.P."/>
            <person name="Nobu M.K."/>
            <person name="Narihiro T."/>
            <person name="Tamaki H."/>
            <person name="Liu W.T."/>
            <person name="Kamagata Y."/>
            <person name="Stams A.J.M."/>
            <person name="Imachi H."/>
            <person name="Sousa D.Z."/>
        </authorList>
    </citation>
    <scope>NUCLEOTIDE SEQUENCE [LARGE SCALE GENOMIC DNA]</scope>
    <source>
        <strain evidence="12 13">MGP</strain>
    </source>
</reference>
<dbReference type="Gene3D" id="3.30.160.70">
    <property type="entry name" value="Methylated DNA-protein cysteine methyltransferase domain"/>
    <property type="match status" value="1"/>
</dbReference>
<evidence type="ECO:0000256" key="8">
    <source>
        <dbReference type="ARBA" id="ARBA00049348"/>
    </source>
</evidence>
<evidence type="ECO:0000256" key="6">
    <source>
        <dbReference type="ARBA" id="ARBA00022763"/>
    </source>
</evidence>
<dbReference type="AlphaFoldDB" id="A0A4Y7RJ61"/>
<sequence length="154" mass="17079">MKNIFFYQTDLGEIGIAANGNAVTNLYLKKENIPRDTVVQETELIKEAARQLQDYLAGKLRDFNLPLAPAGTEFMRRVWESLRAIPYGQTRSYQEVAQSVGNKKASRAVGLANNRNPIPIFIPCHRVIGANGKLVGYGGGLEIKAYLLDLEKPS</sequence>
<dbReference type="InterPro" id="IPR008332">
    <property type="entry name" value="MethylG_MeTrfase_N"/>
</dbReference>
<dbReference type="EMBL" id="QFFZ01000073">
    <property type="protein sequence ID" value="TEB08846.1"/>
    <property type="molecule type" value="Genomic_DNA"/>
</dbReference>
<dbReference type="CDD" id="cd06445">
    <property type="entry name" value="ATase"/>
    <property type="match status" value="1"/>
</dbReference>
<gene>
    <name evidence="12" type="primary">ogt</name>
    <name evidence="12" type="ORF">Pmgp_03579</name>
</gene>
<dbReference type="InterPro" id="IPR001497">
    <property type="entry name" value="MethylDNA_cys_MeTrfase_AS"/>
</dbReference>
<feature type="domain" description="Methylated-DNA-[protein]-cysteine S-methyltransferase DNA binding" evidence="10">
    <location>
        <begin position="73"/>
        <end position="152"/>
    </location>
</feature>
<comment type="subcellular location">
    <subcellularLocation>
        <location evidence="9">Cytoplasm</location>
    </subcellularLocation>
</comment>
<comment type="catalytic activity">
    <reaction evidence="8 9">
        <text>a 6-O-methyl-2'-deoxyguanosine in DNA + L-cysteinyl-[protein] = S-methyl-L-cysteinyl-[protein] + a 2'-deoxyguanosine in DNA</text>
        <dbReference type="Rhea" id="RHEA:24000"/>
        <dbReference type="Rhea" id="RHEA-COMP:10131"/>
        <dbReference type="Rhea" id="RHEA-COMP:10132"/>
        <dbReference type="Rhea" id="RHEA-COMP:11367"/>
        <dbReference type="Rhea" id="RHEA-COMP:11368"/>
        <dbReference type="ChEBI" id="CHEBI:29950"/>
        <dbReference type="ChEBI" id="CHEBI:82612"/>
        <dbReference type="ChEBI" id="CHEBI:85445"/>
        <dbReference type="ChEBI" id="CHEBI:85448"/>
        <dbReference type="EC" id="2.1.1.63"/>
    </reaction>
</comment>
<dbReference type="NCBIfam" id="TIGR00589">
    <property type="entry name" value="ogt"/>
    <property type="match status" value="1"/>
</dbReference>
<comment type="caution">
    <text evidence="12">The sequence shown here is derived from an EMBL/GenBank/DDBJ whole genome shotgun (WGS) entry which is preliminary data.</text>
</comment>
<dbReference type="SUPFAM" id="SSF46767">
    <property type="entry name" value="Methylated DNA-protein cysteine methyltransferase, C-terminal domain"/>
    <property type="match status" value="1"/>
</dbReference>
<evidence type="ECO:0000256" key="1">
    <source>
        <dbReference type="ARBA" id="ARBA00001286"/>
    </source>
</evidence>
<dbReference type="PANTHER" id="PTHR10815">
    <property type="entry name" value="METHYLATED-DNA--PROTEIN-CYSTEINE METHYLTRANSFERASE"/>
    <property type="match status" value="1"/>
</dbReference>
<dbReference type="GO" id="GO:0032259">
    <property type="term" value="P:methylation"/>
    <property type="evidence" value="ECO:0007669"/>
    <property type="project" value="UniProtKB-KW"/>
</dbReference>
<evidence type="ECO:0000313" key="12">
    <source>
        <dbReference type="EMBL" id="TEB08846.1"/>
    </source>
</evidence>
<evidence type="ECO:0000256" key="7">
    <source>
        <dbReference type="ARBA" id="ARBA00023204"/>
    </source>
</evidence>
<dbReference type="FunFam" id="1.10.10.10:FF:000214">
    <property type="entry name" value="Methylated-DNA--protein-cysteine methyltransferase"/>
    <property type="match status" value="1"/>
</dbReference>
<keyword evidence="5 9" id="KW-0808">Transferase</keyword>
<dbReference type="EC" id="2.1.1.63" evidence="9"/>
<dbReference type="Proteomes" id="UP000297597">
    <property type="component" value="Unassembled WGS sequence"/>
</dbReference>
<protein>
    <recommendedName>
        <fullName evidence="9">Methylated-DNA--protein-cysteine methyltransferase</fullName>
        <ecNumber evidence="9">2.1.1.63</ecNumber>
    </recommendedName>
    <alternativeName>
        <fullName evidence="9">6-O-methylguanine-DNA methyltransferase</fullName>
        <shortName evidence="9">MGMT</shortName>
    </alternativeName>
    <alternativeName>
        <fullName evidence="9">O-6-methylguanine-DNA-alkyltransferase</fullName>
    </alternativeName>
</protein>
<evidence type="ECO:0000259" key="11">
    <source>
        <dbReference type="Pfam" id="PF02870"/>
    </source>
</evidence>
<evidence type="ECO:0000256" key="4">
    <source>
        <dbReference type="ARBA" id="ARBA00022603"/>
    </source>
</evidence>
<dbReference type="Pfam" id="PF01035">
    <property type="entry name" value="DNA_binding_1"/>
    <property type="match status" value="1"/>
</dbReference>
<feature type="domain" description="Methylguanine DNA methyltransferase ribonuclease-like" evidence="11">
    <location>
        <begin position="6"/>
        <end position="69"/>
    </location>
</feature>
<dbReference type="GO" id="GO:0006307">
    <property type="term" value="P:DNA alkylation repair"/>
    <property type="evidence" value="ECO:0007669"/>
    <property type="project" value="UniProtKB-UniRule"/>
</dbReference>
<dbReference type="GO" id="GO:0003908">
    <property type="term" value="F:methylated-DNA-[protein]-cysteine S-methyltransferase activity"/>
    <property type="evidence" value="ECO:0007669"/>
    <property type="project" value="UniProtKB-UniRule"/>
</dbReference>
<dbReference type="OrthoDB" id="9789813at2"/>
<dbReference type="InterPro" id="IPR036388">
    <property type="entry name" value="WH-like_DNA-bd_sf"/>
</dbReference>
<dbReference type="PANTHER" id="PTHR10815:SF5">
    <property type="entry name" value="METHYLATED-DNA--PROTEIN-CYSTEINE METHYLTRANSFERASE"/>
    <property type="match status" value="1"/>
</dbReference>
<comment type="similarity">
    <text evidence="2 9">Belongs to the MGMT family.</text>
</comment>
<organism evidence="12 13">
    <name type="scientific">Pelotomaculum propionicicum</name>
    <dbReference type="NCBI Taxonomy" id="258475"/>
    <lineage>
        <taxon>Bacteria</taxon>
        <taxon>Bacillati</taxon>
        <taxon>Bacillota</taxon>
        <taxon>Clostridia</taxon>
        <taxon>Eubacteriales</taxon>
        <taxon>Desulfotomaculaceae</taxon>
        <taxon>Pelotomaculum</taxon>
    </lineage>
</organism>
<dbReference type="PROSITE" id="PS00374">
    <property type="entry name" value="MGMT"/>
    <property type="match status" value="1"/>
</dbReference>
<proteinExistence type="inferred from homology"/>
<dbReference type="SUPFAM" id="SSF53155">
    <property type="entry name" value="Methylated DNA-protein cysteine methyltransferase domain"/>
    <property type="match status" value="1"/>
</dbReference>
<dbReference type="Gene3D" id="1.10.10.10">
    <property type="entry name" value="Winged helix-like DNA-binding domain superfamily/Winged helix DNA-binding domain"/>
    <property type="match status" value="1"/>
</dbReference>
<comment type="function">
    <text evidence="9">Involved in the cellular defense against the biological effects of O6-methylguanine (O6-MeG) and O4-methylthymine (O4-MeT) in DNA. Repairs the methylated nucleobase in DNA by stoichiometrically transferring the methyl group to a cysteine residue in the enzyme. This is a suicide reaction: the enzyme is irreversibly inactivated.</text>
</comment>
<dbReference type="RefSeq" id="WP_134215857.1">
    <property type="nucleotide sequence ID" value="NZ_QFFZ01000073.1"/>
</dbReference>
<dbReference type="InterPro" id="IPR023546">
    <property type="entry name" value="MGMT"/>
</dbReference>
<dbReference type="GO" id="GO:0005737">
    <property type="term" value="C:cytoplasm"/>
    <property type="evidence" value="ECO:0007669"/>
    <property type="project" value="UniProtKB-SubCell"/>
</dbReference>
<comment type="catalytic activity">
    <reaction evidence="1 9">
        <text>a 4-O-methyl-thymidine in DNA + L-cysteinyl-[protein] = a thymidine in DNA + S-methyl-L-cysteinyl-[protein]</text>
        <dbReference type="Rhea" id="RHEA:53428"/>
        <dbReference type="Rhea" id="RHEA-COMP:10131"/>
        <dbReference type="Rhea" id="RHEA-COMP:10132"/>
        <dbReference type="Rhea" id="RHEA-COMP:13555"/>
        <dbReference type="Rhea" id="RHEA-COMP:13556"/>
        <dbReference type="ChEBI" id="CHEBI:29950"/>
        <dbReference type="ChEBI" id="CHEBI:82612"/>
        <dbReference type="ChEBI" id="CHEBI:137386"/>
        <dbReference type="ChEBI" id="CHEBI:137387"/>
        <dbReference type="EC" id="2.1.1.63"/>
    </reaction>
</comment>
<evidence type="ECO:0000256" key="9">
    <source>
        <dbReference type="HAMAP-Rule" id="MF_00772"/>
    </source>
</evidence>
<name>A0A4Y7RJ61_9FIRM</name>
<dbReference type="InterPro" id="IPR036217">
    <property type="entry name" value="MethylDNA_cys_MeTrfase_DNAb"/>
</dbReference>
<keyword evidence="7 9" id="KW-0234">DNA repair</keyword>
<comment type="miscellaneous">
    <text evidence="9">This enzyme catalyzes only one turnover and therefore is not strictly catalytic. According to one definition, an enzyme is a biocatalyst that acts repeatedly and over many reaction cycles.</text>
</comment>
<feature type="active site" description="Nucleophile; methyl group acceptor" evidence="9">
    <location>
        <position position="124"/>
    </location>
</feature>
<accession>A0A4Y7RJ61</accession>
<evidence type="ECO:0000259" key="10">
    <source>
        <dbReference type="Pfam" id="PF01035"/>
    </source>
</evidence>
<dbReference type="InterPro" id="IPR014048">
    <property type="entry name" value="MethylDNA_cys_MeTrfase_DNA-bd"/>
</dbReference>